<dbReference type="AlphaFoldDB" id="A0A557NT72"/>
<dbReference type="RefSeq" id="WP_144389263.1">
    <property type="nucleotide sequence ID" value="NZ_VMKJ01000077.1"/>
</dbReference>
<proteinExistence type="inferred from homology"/>
<dbReference type="InterPro" id="IPR002104">
    <property type="entry name" value="Integrase_catalytic"/>
</dbReference>
<dbReference type="GO" id="GO:0003677">
    <property type="term" value="F:DNA binding"/>
    <property type="evidence" value="ECO:0007669"/>
    <property type="project" value="InterPro"/>
</dbReference>
<protein>
    <submittedName>
        <fullName evidence="5">Tyrosine-type recombinase/integrase</fullName>
    </submittedName>
</protein>
<comment type="caution">
    <text evidence="5">The sequence shown here is derived from an EMBL/GenBank/DDBJ whole genome shotgun (WGS) entry which is preliminary data.</text>
</comment>
<dbReference type="PROSITE" id="PS51898">
    <property type="entry name" value="TYR_RECOMBINASE"/>
    <property type="match status" value="1"/>
</dbReference>
<evidence type="ECO:0000259" key="4">
    <source>
        <dbReference type="PROSITE" id="PS51898"/>
    </source>
</evidence>
<dbReference type="Gene3D" id="1.10.443.10">
    <property type="entry name" value="Intergrase catalytic core"/>
    <property type="match status" value="1"/>
</dbReference>
<dbReference type="CDD" id="cd00801">
    <property type="entry name" value="INT_P4_C"/>
    <property type="match status" value="1"/>
</dbReference>
<evidence type="ECO:0000256" key="3">
    <source>
        <dbReference type="ARBA" id="ARBA00023172"/>
    </source>
</evidence>
<dbReference type="Proteomes" id="UP000319828">
    <property type="component" value="Unassembled WGS sequence"/>
</dbReference>
<dbReference type="PANTHER" id="PTHR30629">
    <property type="entry name" value="PROPHAGE INTEGRASE"/>
    <property type="match status" value="1"/>
</dbReference>
<accession>A0A557NT72</accession>
<dbReference type="OrthoDB" id="9795573at2"/>
<evidence type="ECO:0000313" key="6">
    <source>
        <dbReference type="Proteomes" id="UP000319828"/>
    </source>
</evidence>
<dbReference type="GO" id="GO:0015074">
    <property type="term" value="P:DNA integration"/>
    <property type="evidence" value="ECO:0007669"/>
    <property type="project" value="UniProtKB-KW"/>
</dbReference>
<evidence type="ECO:0000256" key="2">
    <source>
        <dbReference type="ARBA" id="ARBA00022908"/>
    </source>
</evidence>
<keyword evidence="3" id="KW-0233">DNA recombination</keyword>
<feature type="non-terminal residue" evidence="5">
    <location>
        <position position="1"/>
    </location>
</feature>
<feature type="domain" description="Tyr recombinase" evidence="4">
    <location>
        <begin position="18"/>
        <end position="198"/>
    </location>
</feature>
<evidence type="ECO:0000313" key="5">
    <source>
        <dbReference type="EMBL" id="TVO31537.1"/>
    </source>
</evidence>
<dbReference type="PANTHER" id="PTHR30629:SF6">
    <property type="entry name" value="PROPHAGE INTEGRASE INTA-RELATED"/>
    <property type="match status" value="1"/>
</dbReference>
<dbReference type="InterPro" id="IPR050808">
    <property type="entry name" value="Phage_Integrase"/>
</dbReference>
<evidence type="ECO:0000256" key="1">
    <source>
        <dbReference type="ARBA" id="ARBA00008857"/>
    </source>
</evidence>
<keyword evidence="2" id="KW-0229">DNA integration</keyword>
<comment type="similarity">
    <text evidence="1">Belongs to the 'phage' integrase family.</text>
</comment>
<name>A0A557NT72_9VIBR</name>
<dbReference type="GO" id="GO:0006310">
    <property type="term" value="P:DNA recombination"/>
    <property type="evidence" value="ECO:0007669"/>
    <property type="project" value="UniProtKB-KW"/>
</dbReference>
<dbReference type="InterPro" id="IPR013762">
    <property type="entry name" value="Integrase-like_cat_sf"/>
</dbReference>
<dbReference type="EMBL" id="VMKJ01000077">
    <property type="protein sequence ID" value="TVO31537.1"/>
    <property type="molecule type" value="Genomic_DNA"/>
</dbReference>
<dbReference type="SUPFAM" id="SSF56349">
    <property type="entry name" value="DNA breaking-rejoining enzymes"/>
    <property type="match status" value="1"/>
</dbReference>
<reference evidence="5 6" key="1">
    <citation type="submission" date="2019-07" db="EMBL/GenBank/DDBJ databases">
        <title>The draft genome sequence of Vibrio algivorus M1486.</title>
        <authorList>
            <person name="Meng X."/>
        </authorList>
    </citation>
    <scope>NUCLEOTIDE SEQUENCE [LARGE SCALE GENOMIC DNA]</scope>
    <source>
        <strain evidence="5 6">M1486</strain>
    </source>
</reference>
<dbReference type="Pfam" id="PF00589">
    <property type="entry name" value="Phage_integrase"/>
    <property type="match status" value="1"/>
</dbReference>
<sequence>QFNPLTDIKEAFQKPQTENMKTLPPEMLPEFMHTLSRARIHFTTRCLIEWQLHTMARPSEAAGARWDEIEWDEKLWRIPAERMKRKREHVVPLTTQMLTILEEMKAINGHGRSEFIFASYKDVTRHCCSETANMAIKRMGFKGVLVSHGLRALASTTLNEQPQFNGDLVEAALAHVDKNKVRAAYNRSQYVEQRREMMQWWSDHIDQA</sequence>
<dbReference type="InterPro" id="IPR011010">
    <property type="entry name" value="DNA_brk_join_enz"/>
</dbReference>
<organism evidence="5 6">
    <name type="scientific">Vibrio algivorus</name>
    <dbReference type="NCBI Taxonomy" id="1667024"/>
    <lineage>
        <taxon>Bacteria</taxon>
        <taxon>Pseudomonadati</taxon>
        <taxon>Pseudomonadota</taxon>
        <taxon>Gammaproteobacteria</taxon>
        <taxon>Vibrionales</taxon>
        <taxon>Vibrionaceae</taxon>
        <taxon>Vibrio</taxon>
    </lineage>
</organism>
<gene>
    <name evidence="5" type="ORF">FOF44_17980</name>
</gene>